<evidence type="ECO:0000259" key="3">
    <source>
        <dbReference type="Pfam" id="PF11887"/>
    </source>
</evidence>
<sequence length="337" mass="36228">MRGVIRPLVKGIVFTVVTVLATAMLAVTIANRSDGQTVGYRAVFTDVTSLNPGDDIRMAGVRIGEVEDIRIVDRRDAEVSFSVDSDRPLYTTTTAAVKFRNLTGQRYIALDHDEIGRPLDPGATIPLDRTRPALNLTALFNGFKPLFQALTPKEVNQLSMNIVQVLQGEGGTIDSVLRHTASLTSTLANKDEVIGRVVTNLNTVLDEMTARGDQLGSLIATTRRLVSGLADDAGPIGEAIGGMAALTSSTASLLHKGRGPLKKSVRELRNLTGTLVDNTPEFERFLNNLPLKYTRIGRAASYGSWLNFYLCGAVSDAERPPGGPPVGVSRDVARCGR</sequence>
<dbReference type="PANTHER" id="PTHR33371">
    <property type="entry name" value="INTERMEMBRANE PHOSPHOLIPID TRANSPORT SYSTEM BINDING PROTEIN MLAD-RELATED"/>
    <property type="match status" value="1"/>
</dbReference>
<reference evidence="5" key="1">
    <citation type="journal article" date="2019" name="Int. J. Syst. Evol. Microbiol.">
        <title>The Global Catalogue of Microorganisms (GCM) 10K type strain sequencing project: providing services to taxonomists for standard genome sequencing and annotation.</title>
        <authorList>
            <consortium name="The Broad Institute Genomics Platform"/>
            <consortium name="The Broad Institute Genome Sequencing Center for Infectious Disease"/>
            <person name="Wu L."/>
            <person name="Ma J."/>
        </authorList>
    </citation>
    <scope>NUCLEOTIDE SEQUENCE [LARGE SCALE GENOMIC DNA]</scope>
    <source>
        <strain evidence="5">KCTC 32255</strain>
    </source>
</reference>
<dbReference type="EMBL" id="JBHSXX010000001">
    <property type="protein sequence ID" value="MFC6870792.1"/>
    <property type="molecule type" value="Genomic_DNA"/>
</dbReference>
<dbReference type="NCBIfam" id="TIGR00996">
    <property type="entry name" value="Mtu_fam_mce"/>
    <property type="match status" value="1"/>
</dbReference>
<keyword evidence="1" id="KW-0812">Transmembrane</keyword>
<keyword evidence="5" id="KW-1185">Reference proteome</keyword>
<dbReference type="Proteomes" id="UP001596337">
    <property type="component" value="Unassembled WGS sequence"/>
</dbReference>
<evidence type="ECO:0000259" key="2">
    <source>
        <dbReference type="Pfam" id="PF02470"/>
    </source>
</evidence>
<evidence type="ECO:0000313" key="4">
    <source>
        <dbReference type="EMBL" id="MFC6870792.1"/>
    </source>
</evidence>
<keyword evidence="1" id="KW-1133">Transmembrane helix</keyword>
<comment type="caution">
    <text evidence="4">The sequence shown here is derived from an EMBL/GenBank/DDBJ whole genome shotgun (WGS) entry which is preliminary data.</text>
</comment>
<evidence type="ECO:0000313" key="5">
    <source>
        <dbReference type="Proteomes" id="UP001596337"/>
    </source>
</evidence>
<dbReference type="Pfam" id="PF11887">
    <property type="entry name" value="Mce4_CUP1"/>
    <property type="match status" value="1"/>
</dbReference>
<protein>
    <submittedName>
        <fullName evidence="4">MlaD family protein</fullName>
    </submittedName>
</protein>
<feature type="domain" description="Mammalian cell entry C-terminal" evidence="3">
    <location>
        <begin position="117"/>
        <end position="313"/>
    </location>
</feature>
<dbReference type="PANTHER" id="PTHR33371:SF17">
    <property type="entry name" value="MCE-FAMILY PROTEIN MCE1B"/>
    <property type="match status" value="1"/>
</dbReference>
<dbReference type="InterPro" id="IPR024516">
    <property type="entry name" value="Mce_C"/>
</dbReference>
<gene>
    <name evidence="4" type="ORF">ACFQGD_27045</name>
</gene>
<dbReference type="InterPro" id="IPR003399">
    <property type="entry name" value="Mce/MlaD"/>
</dbReference>
<feature type="transmembrane region" description="Helical" evidence="1">
    <location>
        <begin position="12"/>
        <end position="30"/>
    </location>
</feature>
<evidence type="ECO:0000256" key="1">
    <source>
        <dbReference type="SAM" id="Phobius"/>
    </source>
</evidence>
<feature type="domain" description="Mce/MlaD" evidence="2">
    <location>
        <begin position="37"/>
        <end position="111"/>
    </location>
</feature>
<dbReference type="RefSeq" id="WP_345393666.1">
    <property type="nucleotide sequence ID" value="NZ_BAABLA010000020.1"/>
</dbReference>
<dbReference type="InterPro" id="IPR005693">
    <property type="entry name" value="Mce"/>
</dbReference>
<accession>A0ABW2C671</accession>
<dbReference type="InterPro" id="IPR052336">
    <property type="entry name" value="MlaD_Phospholipid_Transporter"/>
</dbReference>
<name>A0ABW2C671_9PSEU</name>
<dbReference type="Pfam" id="PF02470">
    <property type="entry name" value="MlaD"/>
    <property type="match status" value="1"/>
</dbReference>
<proteinExistence type="predicted"/>
<keyword evidence="1" id="KW-0472">Membrane</keyword>
<organism evidence="4 5">
    <name type="scientific">Haloechinothrix salitolerans</name>
    <dbReference type="NCBI Taxonomy" id="926830"/>
    <lineage>
        <taxon>Bacteria</taxon>
        <taxon>Bacillati</taxon>
        <taxon>Actinomycetota</taxon>
        <taxon>Actinomycetes</taxon>
        <taxon>Pseudonocardiales</taxon>
        <taxon>Pseudonocardiaceae</taxon>
        <taxon>Haloechinothrix</taxon>
    </lineage>
</organism>